<dbReference type="KEGG" id="lagg:B0E33_01150"/>
<feature type="DNA-binding region" description="H-T-H motif" evidence="2">
    <location>
        <begin position="30"/>
        <end position="49"/>
    </location>
</feature>
<dbReference type="EMBL" id="CXST01000001">
    <property type="protein sequence ID" value="CTQ41676.1"/>
    <property type="molecule type" value="Genomic_DNA"/>
</dbReference>
<accession>A0A0M6XXE6</accession>
<organism evidence="4 5">
    <name type="scientific">Roseibium aggregatum</name>
    <dbReference type="NCBI Taxonomy" id="187304"/>
    <lineage>
        <taxon>Bacteria</taxon>
        <taxon>Pseudomonadati</taxon>
        <taxon>Pseudomonadota</taxon>
        <taxon>Alphaproteobacteria</taxon>
        <taxon>Hyphomicrobiales</taxon>
        <taxon>Stappiaceae</taxon>
        <taxon>Roseibium</taxon>
    </lineage>
</organism>
<dbReference type="InterPro" id="IPR009057">
    <property type="entry name" value="Homeodomain-like_sf"/>
</dbReference>
<keyword evidence="5" id="KW-1185">Reference proteome</keyword>
<gene>
    <name evidence="4" type="ORF">LAL4801_00095</name>
</gene>
<dbReference type="Proteomes" id="UP000048926">
    <property type="component" value="Unassembled WGS sequence"/>
</dbReference>
<dbReference type="RefSeq" id="WP_055653522.1">
    <property type="nucleotide sequence ID" value="NZ_CXST01000001.1"/>
</dbReference>
<sequence length="205" mass="22032">MRAEARERRKASIEAAAIELLLDQGYDNLSMLAVAKKAKASNETLYRWYGDKTGLFSALVDRNAENIRQSLRECIENTPSPTEALRNFGRRLLGVLSNPAAIALNRAAAADTTGTLGTALAQSGRDAIRPLVTDLVAKVQGDGLLTGLETETAAEIYLSLLIGDLQIRLVTRAVAEWSENDIDARAETAWQGVKLLSAGSATAFS</sequence>
<dbReference type="InterPro" id="IPR039536">
    <property type="entry name" value="TetR_C_Proteobacteria"/>
</dbReference>
<dbReference type="AlphaFoldDB" id="A0A0M6XXE6"/>
<evidence type="ECO:0000256" key="2">
    <source>
        <dbReference type="PROSITE-ProRule" id="PRU00335"/>
    </source>
</evidence>
<dbReference type="InterPro" id="IPR050109">
    <property type="entry name" value="HTH-type_TetR-like_transc_reg"/>
</dbReference>
<evidence type="ECO:0000259" key="3">
    <source>
        <dbReference type="PROSITE" id="PS50977"/>
    </source>
</evidence>
<dbReference type="Pfam" id="PF00440">
    <property type="entry name" value="TetR_N"/>
    <property type="match status" value="1"/>
</dbReference>
<dbReference type="STRING" id="187304.B0E33_01150"/>
<dbReference type="GO" id="GO:0003700">
    <property type="term" value="F:DNA-binding transcription factor activity"/>
    <property type="evidence" value="ECO:0007669"/>
    <property type="project" value="TreeGrafter"/>
</dbReference>
<reference evidence="5" key="1">
    <citation type="submission" date="2015-07" db="EMBL/GenBank/DDBJ databases">
        <authorList>
            <person name="Rodrigo-Torres Lidia"/>
            <person name="Arahal R.David."/>
        </authorList>
    </citation>
    <scope>NUCLEOTIDE SEQUENCE [LARGE SCALE GENOMIC DNA]</scope>
    <source>
        <strain evidence="5">CECT 4801</strain>
    </source>
</reference>
<protein>
    <submittedName>
        <fullName evidence="4">Transcriptional repressor BetI</fullName>
    </submittedName>
</protein>
<evidence type="ECO:0000313" key="4">
    <source>
        <dbReference type="EMBL" id="CTQ41676.1"/>
    </source>
</evidence>
<dbReference type="Pfam" id="PF14246">
    <property type="entry name" value="TetR_C_7"/>
    <property type="match status" value="1"/>
</dbReference>
<dbReference type="PROSITE" id="PS50977">
    <property type="entry name" value="HTH_TETR_2"/>
    <property type="match status" value="1"/>
</dbReference>
<dbReference type="SUPFAM" id="SSF46689">
    <property type="entry name" value="Homeodomain-like"/>
    <property type="match status" value="1"/>
</dbReference>
<dbReference type="PRINTS" id="PR00455">
    <property type="entry name" value="HTHTETR"/>
</dbReference>
<feature type="domain" description="HTH tetR-type" evidence="3">
    <location>
        <begin position="7"/>
        <end position="67"/>
    </location>
</feature>
<dbReference type="PANTHER" id="PTHR30055:SF146">
    <property type="entry name" value="HTH-TYPE TRANSCRIPTIONAL DUAL REGULATOR CECR"/>
    <property type="match status" value="1"/>
</dbReference>
<dbReference type="GO" id="GO:0000976">
    <property type="term" value="F:transcription cis-regulatory region binding"/>
    <property type="evidence" value="ECO:0007669"/>
    <property type="project" value="TreeGrafter"/>
</dbReference>
<keyword evidence="1 2" id="KW-0238">DNA-binding</keyword>
<evidence type="ECO:0000256" key="1">
    <source>
        <dbReference type="ARBA" id="ARBA00023125"/>
    </source>
</evidence>
<name>A0A0M6XXE6_9HYPH</name>
<dbReference type="PANTHER" id="PTHR30055">
    <property type="entry name" value="HTH-TYPE TRANSCRIPTIONAL REGULATOR RUTR"/>
    <property type="match status" value="1"/>
</dbReference>
<dbReference type="OrthoDB" id="7914379at2"/>
<dbReference type="Gene3D" id="1.10.357.10">
    <property type="entry name" value="Tetracycline Repressor, domain 2"/>
    <property type="match status" value="1"/>
</dbReference>
<dbReference type="Gene3D" id="1.10.10.60">
    <property type="entry name" value="Homeodomain-like"/>
    <property type="match status" value="1"/>
</dbReference>
<evidence type="ECO:0000313" key="5">
    <source>
        <dbReference type="Proteomes" id="UP000048926"/>
    </source>
</evidence>
<proteinExistence type="predicted"/>
<dbReference type="InterPro" id="IPR001647">
    <property type="entry name" value="HTH_TetR"/>
</dbReference>